<evidence type="ECO:0000313" key="2">
    <source>
        <dbReference type="EMBL" id="MDP5273593.1"/>
    </source>
</evidence>
<feature type="domain" description="AB hydrolase-1" evidence="1">
    <location>
        <begin position="55"/>
        <end position="153"/>
    </location>
</feature>
<sequence length="290" mass="33387">MRDSIKFKTMQKQEKYYECYDASLSLWKVPFEAYYVNTEQGDTHIISCGNENGEPLVLLHAMGCSSTMWYPNIQELSKHFKIYAVDYFGDLNKSIPINFPSQMAQCTTWFKQVLDALHIEKCYLAGLSYGGFLSTQFSLSIPHRIKKLILMNPAGTFAQIYNRFIVRILTLAQFPNRFVVNNFINWLSVEKNAWNKLLVSQFHAGFKYGMMKGKIPPFEISDEDLTKLEVPTLLLLGEGEVICDVQKAYHRASNLVKNIQVELVPSAGHLLSLEKPEYVNQQMIKFFVNH</sequence>
<dbReference type="GO" id="GO:0016787">
    <property type="term" value="F:hydrolase activity"/>
    <property type="evidence" value="ECO:0007669"/>
    <property type="project" value="UniProtKB-KW"/>
</dbReference>
<keyword evidence="2" id="KW-0378">Hydrolase</keyword>
<dbReference type="EMBL" id="JAVAMP010000002">
    <property type="protein sequence ID" value="MDP5273593.1"/>
    <property type="molecule type" value="Genomic_DNA"/>
</dbReference>
<evidence type="ECO:0000259" key="1">
    <source>
        <dbReference type="Pfam" id="PF00561"/>
    </source>
</evidence>
<protein>
    <submittedName>
        <fullName evidence="2">Alpha/beta hydrolase</fullName>
    </submittedName>
</protein>
<name>A0ABT9IW59_9BACL</name>
<dbReference type="PANTHER" id="PTHR46438:SF11">
    <property type="entry name" value="LIPASE-RELATED"/>
    <property type="match status" value="1"/>
</dbReference>
<evidence type="ECO:0000313" key="3">
    <source>
        <dbReference type="Proteomes" id="UP001231941"/>
    </source>
</evidence>
<dbReference type="RefSeq" id="WP_305990905.1">
    <property type="nucleotide sequence ID" value="NZ_JAVAMP010000002.1"/>
</dbReference>
<keyword evidence="3" id="KW-1185">Reference proteome</keyword>
<dbReference type="InterPro" id="IPR029058">
    <property type="entry name" value="AB_hydrolase_fold"/>
</dbReference>
<comment type="caution">
    <text evidence="2">The sequence shown here is derived from an EMBL/GenBank/DDBJ whole genome shotgun (WGS) entry which is preliminary data.</text>
</comment>
<dbReference type="SUPFAM" id="SSF53474">
    <property type="entry name" value="alpha/beta-Hydrolases"/>
    <property type="match status" value="1"/>
</dbReference>
<accession>A0ABT9IW59</accession>
<dbReference type="Proteomes" id="UP001231941">
    <property type="component" value="Unassembled WGS sequence"/>
</dbReference>
<dbReference type="PRINTS" id="PR00111">
    <property type="entry name" value="ABHYDROLASE"/>
</dbReference>
<dbReference type="InterPro" id="IPR000073">
    <property type="entry name" value="AB_hydrolase_1"/>
</dbReference>
<organism evidence="2 3">
    <name type="scientific">Chengkuizengella axinellae</name>
    <dbReference type="NCBI Taxonomy" id="3064388"/>
    <lineage>
        <taxon>Bacteria</taxon>
        <taxon>Bacillati</taxon>
        <taxon>Bacillota</taxon>
        <taxon>Bacilli</taxon>
        <taxon>Bacillales</taxon>
        <taxon>Paenibacillaceae</taxon>
        <taxon>Chengkuizengella</taxon>
    </lineage>
</organism>
<reference evidence="2 3" key="1">
    <citation type="submission" date="2023-08" db="EMBL/GenBank/DDBJ databases">
        <authorList>
            <person name="Park J.-S."/>
        </authorList>
    </citation>
    <scope>NUCLEOTIDE SEQUENCE [LARGE SCALE GENOMIC DNA]</scope>
    <source>
        <strain evidence="2 3">2205SS18-9</strain>
    </source>
</reference>
<proteinExistence type="predicted"/>
<dbReference type="PANTHER" id="PTHR46438">
    <property type="entry name" value="ALPHA/BETA-HYDROLASES SUPERFAMILY PROTEIN"/>
    <property type="match status" value="1"/>
</dbReference>
<dbReference type="Gene3D" id="3.40.50.1820">
    <property type="entry name" value="alpha/beta hydrolase"/>
    <property type="match status" value="1"/>
</dbReference>
<gene>
    <name evidence="2" type="ORF">Q5Y73_05725</name>
</gene>
<dbReference type="Pfam" id="PF00561">
    <property type="entry name" value="Abhydrolase_1"/>
    <property type="match status" value="1"/>
</dbReference>